<evidence type="ECO:0000256" key="11">
    <source>
        <dbReference type="ARBA" id="ARBA00065434"/>
    </source>
</evidence>
<comment type="subunit">
    <text evidence="11">Part of the heterodimeric TRMT11-TRM112 methyltransferase complex; this complex forms an active tRNA methyltransferase, where TRMT112 acts as an activator of the catalytic subunit TRMT11.</text>
</comment>
<keyword evidence="7 15" id="KW-0819">tRNA processing</keyword>
<name>A0A8S4N113_OWEFU</name>
<keyword evidence="20" id="KW-1185">Reference proteome</keyword>
<evidence type="ECO:0000259" key="18">
    <source>
        <dbReference type="Pfam" id="PF25904"/>
    </source>
</evidence>
<reference evidence="19" key="1">
    <citation type="submission" date="2022-03" db="EMBL/GenBank/DDBJ databases">
        <authorList>
            <person name="Martin C."/>
        </authorList>
    </citation>
    <scope>NUCLEOTIDE SEQUENCE</scope>
</reference>
<keyword evidence="4 15" id="KW-0489">Methyltransferase</keyword>
<dbReference type="InterPro" id="IPR002052">
    <property type="entry name" value="DNA_methylase_N6_adenine_CS"/>
</dbReference>
<dbReference type="GO" id="GO:0005737">
    <property type="term" value="C:cytoplasm"/>
    <property type="evidence" value="ECO:0007669"/>
    <property type="project" value="UniProtKB-SubCell"/>
</dbReference>
<dbReference type="GO" id="GO:0160102">
    <property type="term" value="F:tRNA (guanine(10)-N2)-methyltransferase activity"/>
    <property type="evidence" value="ECO:0007669"/>
    <property type="project" value="UniProtKB-EC"/>
</dbReference>
<dbReference type="PROSITE" id="PS51627">
    <property type="entry name" value="SAM_MT_TRM11"/>
    <property type="match status" value="1"/>
</dbReference>
<evidence type="ECO:0000256" key="5">
    <source>
        <dbReference type="ARBA" id="ARBA00022679"/>
    </source>
</evidence>
<feature type="domain" description="tRNA (guanine(10)-N(2))-methyltransferase TRMT11 N-terminal" evidence="18">
    <location>
        <begin position="30"/>
        <end position="204"/>
    </location>
</feature>
<dbReference type="InterPro" id="IPR029063">
    <property type="entry name" value="SAM-dependent_MTases_sf"/>
</dbReference>
<evidence type="ECO:0000259" key="17">
    <source>
        <dbReference type="Pfam" id="PF01170"/>
    </source>
</evidence>
<keyword evidence="3 15" id="KW-0820">tRNA-binding</keyword>
<dbReference type="InterPro" id="IPR000241">
    <property type="entry name" value="RlmKL-like_Mtase"/>
</dbReference>
<evidence type="ECO:0000256" key="4">
    <source>
        <dbReference type="ARBA" id="ARBA00022603"/>
    </source>
</evidence>
<evidence type="ECO:0000313" key="20">
    <source>
        <dbReference type="Proteomes" id="UP000749559"/>
    </source>
</evidence>
<dbReference type="GO" id="GO:0008033">
    <property type="term" value="P:tRNA processing"/>
    <property type="evidence" value="ECO:0007669"/>
    <property type="project" value="UniProtKB-UniRule"/>
</dbReference>
<protein>
    <recommendedName>
        <fullName evidence="13">tRNA (guanine(10)-N(2))-methyltransferase TRMT11</fullName>
        <ecNumber evidence="12">2.1.1.214</ecNumber>
    </recommendedName>
    <alternativeName>
        <fullName evidence="14">tRNA methyltransferase 11 homolog</fullName>
    </alternativeName>
</protein>
<comment type="subcellular location">
    <subcellularLocation>
        <location evidence="1">Cytoplasm</location>
    </subcellularLocation>
</comment>
<evidence type="ECO:0000256" key="12">
    <source>
        <dbReference type="ARBA" id="ARBA00066937"/>
    </source>
</evidence>
<dbReference type="PRINTS" id="PR00507">
    <property type="entry name" value="N12N6MTFRASE"/>
</dbReference>
<dbReference type="Gene3D" id="3.40.50.150">
    <property type="entry name" value="Vaccinia Virus protein VP39"/>
    <property type="match status" value="1"/>
</dbReference>
<evidence type="ECO:0000256" key="16">
    <source>
        <dbReference type="SAM" id="MobiDB-lite"/>
    </source>
</evidence>
<gene>
    <name evidence="19" type="ORF">OFUS_LOCUS1925</name>
</gene>
<dbReference type="Proteomes" id="UP000749559">
    <property type="component" value="Unassembled WGS sequence"/>
</dbReference>
<sequence length="554" mass="63894">MFNNIYMKIIERPKVKVTSKMAASMSTCRKYLLHFVNEHIDFRLAELKSIVKLCGTELKYDEQSYDKKNPFLIVGLPSESCAKKIMKRAILIRSMYELWAEGNNRDQLCTNIKNIPTEQLRPYLSPDLSYRFKIETFNKTISMEDKLQRIENMPYDVLDFQGKVKLKNPDHSFHWIEYYGYANAPPTPEPTKLYFGRWIADGQRDKIREYHLQKRHFIGNTSMDAALSLIMANVGLVKENLFVFDPFVGTGSLLVAAAHNGAYVMGTDIDFQLLHAKAKPSRVKQKVRAKDESIHANLKQYGFGHLYLDALVADASNTQLWREQPLFDVIITDPPYGIREAAVKSGKKKTPNEVAEEHKEKYIPPKVQYGLSDIYKDLLNFAAKYLVLNGRLVYWLPIIRTDYSDDNVPQHPCFKLQSNCEQAMTETIGRRLITMEKVIDYQEQSDDFKATYVKDHYTKSFRERYFTNWGQPKNIEKSQTNDTTNPEHKHSEYKQPMSTDKSTIATNNESIATNNASIAKNNEPITQSGVIHKHCDLSEPIEVELQHGAIPEQH</sequence>
<dbReference type="EC" id="2.1.1.214" evidence="12"/>
<comment type="function">
    <text evidence="10">Catalytic subunit of the TRMT11-TRM112 methyltransferase complex, that specifically mediates the S-adenosyl-L-methionine-dependent N(2)-methylation of guanosine nucleotide at position 10 (m2G10) in tRNAs. This is one of the major tRNA (guanine-N(2))-methyltransferases.</text>
</comment>
<proteinExistence type="inferred from homology"/>
<evidence type="ECO:0000313" key="19">
    <source>
        <dbReference type="EMBL" id="CAH1774475.1"/>
    </source>
</evidence>
<keyword evidence="5 15" id="KW-0808">Transferase</keyword>
<dbReference type="Pfam" id="PF25904">
    <property type="entry name" value="Tmrp11_N"/>
    <property type="match status" value="1"/>
</dbReference>
<dbReference type="OrthoDB" id="296065at2759"/>
<dbReference type="InterPro" id="IPR059073">
    <property type="entry name" value="TRMT11_N"/>
</dbReference>
<feature type="region of interest" description="Disordered" evidence="16">
    <location>
        <begin position="472"/>
        <end position="502"/>
    </location>
</feature>
<dbReference type="PANTHER" id="PTHR13370">
    <property type="entry name" value="RNA METHYLASE-RELATED"/>
    <property type="match status" value="1"/>
</dbReference>
<dbReference type="PANTHER" id="PTHR13370:SF3">
    <property type="entry name" value="TRNA (GUANINE(10)-N2)-METHYLTRANSFERASE HOMOLOG"/>
    <property type="match status" value="1"/>
</dbReference>
<keyword evidence="8 15" id="KW-0694">RNA-binding</keyword>
<dbReference type="PROSITE" id="PS00092">
    <property type="entry name" value="N6_MTASE"/>
    <property type="match status" value="1"/>
</dbReference>
<evidence type="ECO:0000256" key="1">
    <source>
        <dbReference type="ARBA" id="ARBA00004496"/>
    </source>
</evidence>
<dbReference type="GO" id="GO:0000049">
    <property type="term" value="F:tRNA binding"/>
    <property type="evidence" value="ECO:0007669"/>
    <property type="project" value="UniProtKB-UniRule"/>
</dbReference>
<comment type="catalytic activity">
    <reaction evidence="9">
        <text>guanosine(10) in tRNA + S-adenosyl-L-methionine = N(2)-methylguanosine(10) in tRNA + S-adenosyl-L-homocysteine + H(+)</text>
        <dbReference type="Rhea" id="RHEA:43128"/>
        <dbReference type="Rhea" id="RHEA-COMP:10355"/>
        <dbReference type="Rhea" id="RHEA-COMP:10357"/>
        <dbReference type="ChEBI" id="CHEBI:15378"/>
        <dbReference type="ChEBI" id="CHEBI:57856"/>
        <dbReference type="ChEBI" id="CHEBI:59789"/>
        <dbReference type="ChEBI" id="CHEBI:74269"/>
        <dbReference type="ChEBI" id="CHEBI:74481"/>
        <dbReference type="EC" id="2.1.1.214"/>
    </reaction>
    <physiologicalReaction direction="left-to-right" evidence="9">
        <dbReference type="Rhea" id="RHEA:43129"/>
    </physiologicalReaction>
</comment>
<evidence type="ECO:0000256" key="13">
    <source>
        <dbReference type="ARBA" id="ARBA00067484"/>
    </source>
</evidence>
<evidence type="ECO:0000256" key="9">
    <source>
        <dbReference type="ARBA" id="ARBA00050985"/>
    </source>
</evidence>
<dbReference type="AlphaFoldDB" id="A0A8S4N113"/>
<evidence type="ECO:0000256" key="10">
    <source>
        <dbReference type="ARBA" id="ARBA00056270"/>
    </source>
</evidence>
<evidence type="ECO:0000256" key="8">
    <source>
        <dbReference type="ARBA" id="ARBA00022884"/>
    </source>
</evidence>
<dbReference type="SUPFAM" id="SSF53335">
    <property type="entry name" value="S-adenosyl-L-methionine-dependent methyltransferases"/>
    <property type="match status" value="1"/>
</dbReference>
<accession>A0A8S4N113</accession>
<organism evidence="19 20">
    <name type="scientific">Owenia fusiformis</name>
    <name type="common">Polychaete worm</name>
    <dbReference type="NCBI Taxonomy" id="6347"/>
    <lineage>
        <taxon>Eukaryota</taxon>
        <taxon>Metazoa</taxon>
        <taxon>Spiralia</taxon>
        <taxon>Lophotrochozoa</taxon>
        <taxon>Annelida</taxon>
        <taxon>Polychaeta</taxon>
        <taxon>Sedentaria</taxon>
        <taxon>Canalipalpata</taxon>
        <taxon>Sabellida</taxon>
        <taxon>Oweniida</taxon>
        <taxon>Oweniidae</taxon>
        <taxon>Owenia</taxon>
    </lineage>
</organism>
<comment type="similarity">
    <text evidence="15">Belongs to the class I-like SAM-binding methyltransferase superfamily. TRM11 methyltransferase family.</text>
</comment>
<comment type="caution">
    <text evidence="19">The sequence shown here is derived from an EMBL/GenBank/DDBJ whole genome shotgun (WGS) entry which is preliminary data.</text>
</comment>
<feature type="domain" description="Ribosomal RNA large subunit methyltransferase K/L-like methyltransferase" evidence="17">
    <location>
        <begin position="214"/>
        <end position="346"/>
    </location>
</feature>
<dbReference type="GO" id="GO:0032259">
    <property type="term" value="P:methylation"/>
    <property type="evidence" value="ECO:0007669"/>
    <property type="project" value="UniProtKB-UniRule"/>
</dbReference>
<dbReference type="Pfam" id="PF01170">
    <property type="entry name" value="UPF0020"/>
    <property type="match status" value="1"/>
</dbReference>
<evidence type="ECO:0000256" key="3">
    <source>
        <dbReference type="ARBA" id="ARBA00022555"/>
    </source>
</evidence>
<evidence type="ECO:0000256" key="7">
    <source>
        <dbReference type="ARBA" id="ARBA00022694"/>
    </source>
</evidence>
<evidence type="ECO:0000256" key="15">
    <source>
        <dbReference type="PROSITE-ProRule" id="PRU00959"/>
    </source>
</evidence>
<dbReference type="CDD" id="cd02440">
    <property type="entry name" value="AdoMet_MTases"/>
    <property type="match status" value="1"/>
</dbReference>
<dbReference type="GO" id="GO:0043527">
    <property type="term" value="C:tRNA methyltransferase complex"/>
    <property type="evidence" value="ECO:0007669"/>
    <property type="project" value="UniProtKB-ARBA"/>
</dbReference>
<evidence type="ECO:0000256" key="2">
    <source>
        <dbReference type="ARBA" id="ARBA00022490"/>
    </source>
</evidence>
<evidence type="ECO:0000256" key="6">
    <source>
        <dbReference type="ARBA" id="ARBA00022691"/>
    </source>
</evidence>
<keyword evidence="6 15" id="KW-0949">S-adenosyl-L-methionine</keyword>
<evidence type="ECO:0000256" key="14">
    <source>
        <dbReference type="ARBA" id="ARBA00075308"/>
    </source>
</evidence>
<keyword evidence="2" id="KW-0963">Cytoplasm</keyword>
<dbReference type="EMBL" id="CAIIXF020000001">
    <property type="protein sequence ID" value="CAH1774475.1"/>
    <property type="molecule type" value="Genomic_DNA"/>
</dbReference>
<dbReference type="InterPro" id="IPR016691">
    <property type="entry name" value="TRMT11"/>
</dbReference>